<dbReference type="Proteomes" id="UP001605036">
    <property type="component" value="Unassembled WGS sequence"/>
</dbReference>
<dbReference type="EMBL" id="JBHFFA010000006">
    <property type="protein sequence ID" value="KAL2620028.1"/>
    <property type="molecule type" value="Genomic_DNA"/>
</dbReference>
<dbReference type="AlphaFoldDB" id="A0ABD1Y018"/>
<protein>
    <submittedName>
        <fullName evidence="2">Uncharacterized protein</fullName>
    </submittedName>
</protein>
<organism evidence="2 3">
    <name type="scientific">Riccia fluitans</name>
    <dbReference type="NCBI Taxonomy" id="41844"/>
    <lineage>
        <taxon>Eukaryota</taxon>
        <taxon>Viridiplantae</taxon>
        <taxon>Streptophyta</taxon>
        <taxon>Embryophyta</taxon>
        <taxon>Marchantiophyta</taxon>
        <taxon>Marchantiopsida</taxon>
        <taxon>Marchantiidae</taxon>
        <taxon>Marchantiales</taxon>
        <taxon>Ricciaceae</taxon>
        <taxon>Riccia</taxon>
    </lineage>
</organism>
<reference evidence="2 3" key="1">
    <citation type="submission" date="2024-09" db="EMBL/GenBank/DDBJ databases">
        <title>Chromosome-scale assembly of Riccia fluitans.</title>
        <authorList>
            <person name="Paukszto L."/>
            <person name="Sawicki J."/>
            <person name="Karawczyk K."/>
            <person name="Piernik-Szablinska J."/>
            <person name="Szczecinska M."/>
            <person name="Mazdziarz M."/>
        </authorList>
    </citation>
    <scope>NUCLEOTIDE SEQUENCE [LARGE SCALE GENOMIC DNA]</scope>
    <source>
        <strain evidence="2">Rf_01</strain>
        <tissue evidence="2">Aerial parts of the thallus</tissue>
    </source>
</reference>
<feature type="region of interest" description="Disordered" evidence="1">
    <location>
        <begin position="52"/>
        <end position="80"/>
    </location>
</feature>
<accession>A0ABD1Y018</accession>
<sequence length="80" mass="8941">MGVNARSGQRVYHPKRMRLPECCTYYDPREGGRIACVWVSNARGEASSVEIYIRPGRGPPPRKRGAPRPRRVGTRSGEAC</sequence>
<evidence type="ECO:0000313" key="2">
    <source>
        <dbReference type="EMBL" id="KAL2620028.1"/>
    </source>
</evidence>
<evidence type="ECO:0000256" key="1">
    <source>
        <dbReference type="SAM" id="MobiDB-lite"/>
    </source>
</evidence>
<name>A0ABD1Y018_9MARC</name>
<gene>
    <name evidence="2" type="ORF">R1flu_000233</name>
</gene>
<feature type="compositionally biased region" description="Basic residues" evidence="1">
    <location>
        <begin position="60"/>
        <end position="73"/>
    </location>
</feature>
<keyword evidence="3" id="KW-1185">Reference proteome</keyword>
<comment type="caution">
    <text evidence="2">The sequence shown here is derived from an EMBL/GenBank/DDBJ whole genome shotgun (WGS) entry which is preliminary data.</text>
</comment>
<proteinExistence type="predicted"/>
<evidence type="ECO:0000313" key="3">
    <source>
        <dbReference type="Proteomes" id="UP001605036"/>
    </source>
</evidence>